<dbReference type="AlphaFoldDB" id="A0A8S1NC73"/>
<keyword evidence="5" id="KW-1185">Reference proteome</keyword>
<dbReference type="Pfam" id="PF13921">
    <property type="entry name" value="Myb_DNA-bind_6"/>
    <property type="match status" value="2"/>
</dbReference>
<evidence type="ECO:0000256" key="1">
    <source>
        <dbReference type="SAM" id="MobiDB-lite"/>
    </source>
</evidence>
<dbReference type="PANTHER" id="PTHR45614">
    <property type="entry name" value="MYB PROTEIN-RELATED"/>
    <property type="match status" value="1"/>
</dbReference>
<evidence type="ECO:0000259" key="2">
    <source>
        <dbReference type="PROSITE" id="PS50090"/>
    </source>
</evidence>
<accession>A0A8S1NC73</accession>
<feature type="domain" description="Myb-like" evidence="2">
    <location>
        <begin position="111"/>
        <end position="161"/>
    </location>
</feature>
<protein>
    <recommendedName>
        <fullName evidence="6">Myb-like DNA-binding domain containing protein</fullName>
    </recommendedName>
</protein>
<dbReference type="PROSITE" id="PS50090">
    <property type="entry name" value="MYB_LIKE"/>
    <property type="match status" value="3"/>
</dbReference>
<feature type="domain" description="Myb-like" evidence="2">
    <location>
        <begin position="10"/>
        <end position="60"/>
    </location>
</feature>
<dbReference type="SMART" id="SM00717">
    <property type="entry name" value="SANT"/>
    <property type="match status" value="3"/>
</dbReference>
<dbReference type="CDD" id="cd00167">
    <property type="entry name" value="SANT"/>
    <property type="match status" value="3"/>
</dbReference>
<feature type="compositionally biased region" description="Basic and acidic residues" evidence="1">
    <location>
        <begin position="184"/>
        <end position="197"/>
    </location>
</feature>
<evidence type="ECO:0000313" key="4">
    <source>
        <dbReference type="EMBL" id="CAD8088849.1"/>
    </source>
</evidence>
<dbReference type="GO" id="GO:0000981">
    <property type="term" value="F:DNA-binding transcription factor activity, RNA polymerase II-specific"/>
    <property type="evidence" value="ECO:0007669"/>
    <property type="project" value="TreeGrafter"/>
</dbReference>
<sequence length="264" mass="31813">MSISSSISNTPTPSRKPWTNKEDELLHELRKKNNLDWIEVARRIDGRNPSQCAQRWKRIKGFKLRKQWTEEENQKLVDLVSKFGYHWSKISSFLPQRTGKQVREHYLNQLHPDINNEPWTKEEDEKIIEFYKKFGGKWSQISKHLNKRSENSIKNRFYSYLRNKYLNIKNPYYIVPEKKQKLNESIDTEEKQDKQEKQLINPIKQEPSFQTNSQQVPKELNMQFFIPFYQNTLIQYPMAYPCAMLFPICLYQQQGSLVNQPMRY</sequence>
<feature type="domain" description="Myb-like" evidence="2">
    <location>
        <begin position="65"/>
        <end position="110"/>
    </location>
</feature>
<dbReference type="OrthoDB" id="2143914at2759"/>
<evidence type="ECO:0000313" key="5">
    <source>
        <dbReference type="Proteomes" id="UP000692954"/>
    </source>
</evidence>
<feature type="region of interest" description="Disordered" evidence="1">
    <location>
        <begin position="1"/>
        <end position="21"/>
    </location>
</feature>
<proteinExistence type="predicted"/>
<reference evidence="4" key="1">
    <citation type="submission" date="2021-01" db="EMBL/GenBank/DDBJ databases">
        <authorList>
            <consortium name="Genoscope - CEA"/>
            <person name="William W."/>
        </authorList>
    </citation>
    <scope>NUCLEOTIDE SEQUENCE</scope>
</reference>
<name>A0A8S1NC73_9CILI</name>
<feature type="domain" description="HTH myb-type" evidence="3">
    <location>
        <begin position="60"/>
        <end position="110"/>
    </location>
</feature>
<dbReference type="GO" id="GO:0000978">
    <property type="term" value="F:RNA polymerase II cis-regulatory region sequence-specific DNA binding"/>
    <property type="evidence" value="ECO:0007669"/>
    <property type="project" value="TreeGrafter"/>
</dbReference>
<dbReference type="PROSITE" id="PS51294">
    <property type="entry name" value="HTH_MYB"/>
    <property type="match status" value="3"/>
</dbReference>
<comment type="caution">
    <text evidence="4">The sequence shown here is derived from an EMBL/GenBank/DDBJ whole genome shotgun (WGS) entry which is preliminary data.</text>
</comment>
<dbReference type="InterPro" id="IPR017930">
    <property type="entry name" value="Myb_dom"/>
</dbReference>
<feature type="region of interest" description="Disordered" evidence="1">
    <location>
        <begin position="184"/>
        <end position="213"/>
    </location>
</feature>
<gene>
    <name evidence="4" type="ORF">PSON_ATCC_30995.1.T0530128</name>
</gene>
<dbReference type="InterPro" id="IPR050560">
    <property type="entry name" value="MYB_TF"/>
</dbReference>
<feature type="compositionally biased region" description="Low complexity" evidence="1">
    <location>
        <begin position="1"/>
        <end position="13"/>
    </location>
</feature>
<dbReference type="InterPro" id="IPR001005">
    <property type="entry name" value="SANT/Myb"/>
</dbReference>
<dbReference type="Proteomes" id="UP000692954">
    <property type="component" value="Unassembled WGS sequence"/>
</dbReference>
<dbReference type="EMBL" id="CAJJDN010000053">
    <property type="protein sequence ID" value="CAD8088849.1"/>
    <property type="molecule type" value="Genomic_DNA"/>
</dbReference>
<dbReference type="GO" id="GO:0005634">
    <property type="term" value="C:nucleus"/>
    <property type="evidence" value="ECO:0007669"/>
    <property type="project" value="TreeGrafter"/>
</dbReference>
<evidence type="ECO:0000259" key="3">
    <source>
        <dbReference type="PROSITE" id="PS51294"/>
    </source>
</evidence>
<feature type="domain" description="HTH myb-type" evidence="3">
    <location>
        <begin position="10"/>
        <end position="58"/>
    </location>
</feature>
<organism evidence="4 5">
    <name type="scientific">Paramecium sonneborni</name>
    <dbReference type="NCBI Taxonomy" id="65129"/>
    <lineage>
        <taxon>Eukaryota</taxon>
        <taxon>Sar</taxon>
        <taxon>Alveolata</taxon>
        <taxon>Ciliophora</taxon>
        <taxon>Intramacronucleata</taxon>
        <taxon>Oligohymenophorea</taxon>
        <taxon>Peniculida</taxon>
        <taxon>Parameciidae</taxon>
        <taxon>Paramecium</taxon>
    </lineage>
</organism>
<feature type="domain" description="HTH myb-type" evidence="3">
    <location>
        <begin position="111"/>
        <end position="165"/>
    </location>
</feature>
<dbReference type="PANTHER" id="PTHR45614:SF69">
    <property type="entry name" value="CHROMOSOME UNDETERMINED SCAFFOLD_38, WHOLE GENOME SHOTGUN SEQUENCE"/>
    <property type="match status" value="1"/>
</dbReference>
<evidence type="ECO:0008006" key="6">
    <source>
        <dbReference type="Google" id="ProtNLM"/>
    </source>
</evidence>